<evidence type="ECO:0000313" key="2">
    <source>
        <dbReference type="EMBL" id="ORY72199.1"/>
    </source>
</evidence>
<sequence>MALISSSPGPEYHPHRHNLFLQHHLTAPSSPTLSYQDGEISPSFDASFASSMSISVDPLPDLSPGQQGGRHGQHEIASSSPVQMDISPAPQPTQASISSRLAAAAIPPPPPPAFERTQSQPTTAPAGAEYPFLRNLFQPRPPPPSASTSTSSLPTSLGVSKASTSSGDFLLPETAPLSLKARRQGRPSLQHAASTGSMGLKPPFELRGVQSKSSLREAETFAEEVVAEEELDEEEEGPMAPPHISSKSRSALPAGWNKPPPPSRSRHTAPSGALFLQPPPVPLPKRRSEPSVPTYSADPESSPFRMDVDGASPGGRLSSPVSLRPAQHPRSVSDSRAVTSNPFLFPPGSPPRVKAPVENPESGASDRLADLFADDLSPIPQSRKRFLEEHHSPTPASPSPATATTASLFPAKGSRRSLEKAMSTTSIPLQGPIRRQRSAHSLGVKKRPSLSNIPVPPLPSVESAGPIITTFKRHAPAINGKPKSMRRAFSVADAAIPGGVLGAGKENRSSVASASEMGYFSPSARRAGVASMDLGSSEKTRMPPPETGSPITGFRSQEAKGKALPCFGVKEDGLMRISASTVSFSLSLERVA</sequence>
<protein>
    <submittedName>
        <fullName evidence="2">Uncharacterized protein</fullName>
    </submittedName>
</protein>
<dbReference type="InParanoid" id="A0A1Y2EKY7"/>
<comment type="caution">
    <text evidence="2">The sequence shown here is derived from an EMBL/GenBank/DDBJ whole genome shotgun (WGS) entry which is preliminary data.</text>
</comment>
<name>A0A1Y2EKY7_9BASI</name>
<gene>
    <name evidence="2" type="ORF">BCR35DRAFT_164233</name>
</gene>
<proteinExistence type="predicted"/>
<dbReference type="AlphaFoldDB" id="A0A1Y2EKY7"/>
<evidence type="ECO:0000313" key="3">
    <source>
        <dbReference type="Proteomes" id="UP000193467"/>
    </source>
</evidence>
<dbReference type="STRING" id="106004.A0A1Y2EKY7"/>
<accession>A0A1Y2EKY7</accession>
<evidence type="ECO:0000256" key="1">
    <source>
        <dbReference type="SAM" id="MobiDB-lite"/>
    </source>
</evidence>
<feature type="region of interest" description="Disordered" evidence="1">
    <location>
        <begin position="55"/>
        <end position="457"/>
    </location>
</feature>
<organism evidence="2 3">
    <name type="scientific">Leucosporidium creatinivorum</name>
    <dbReference type="NCBI Taxonomy" id="106004"/>
    <lineage>
        <taxon>Eukaryota</taxon>
        <taxon>Fungi</taxon>
        <taxon>Dikarya</taxon>
        <taxon>Basidiomycota</taxon>
        <taxon>Pucciniomycotina</taxon>
        <taxon>Microbotryomycetes</taxon>
        <taxon>Leucosporidiales</taxon>
        <taxon>Leucosporidium</taxon>
    </lineage>
</organism>
<feature type="compositionally biased region" description="Acidic residues" evidence="1">
    <location>
        <begin position="220"/>
        <end position="237"/>
    </location>
</feature>
<feature type="compositionally biased region" description="Low complexity" evidence="1">
    <location>
        <begin position="146"/>
        <end position="156"/>
    </location>
</feature>
<feature type="compositionally biased region" description="Basic residues" evidence="1">
    <location>
        <begin position="434"/>
        <end position="448"/>
    </location>
</feature>
<reference evidence="2 3" key="1">
    <citation type="submission" date="2016-07" db="EMBL/GenBank/DDBJ databases">
        <title>Pervasive Adenine N6-methylation of Active Genes in Fungi.</title>
        <authorList>
            <consortium name="DOE Joint Genome Institute"/>
            <person name="Mondo S.J."/>
            <person name="Dannebaum R.O."/>
            <person name="Kuo R.C."/>
            <person name="Labutti K."/>
            <person name="Haridas S."/>
            <person name="Kuo A."/>
            <person name="Salamov A."/>
            <person name="Ahrendt S.R."/>
            <person name="Lipzen A."/>
            <person name="Sullivan W."/>
            <person name="Andreopoulos W.B."/>
            <person name="Clum A."/>
            <person name="Lindquist E."/>
            <person name="Daum C."/>
            <person name="Ramamoorthy G.K."/>
            <person name="Gryganskyi A."/>
            <person name="Culley D."/>
            <person name="Magnuson J.K."/>
            <person name="James T.Y."/>
            <person name="O'Malley M.A."/>
            <person name="Stajich J.E."/>
            <person name="Spatafora J.W."/>
            <person name="Visel A."/>
            <person name="Grigoriev I.V."/>
        </authorList>
    </citation>
    <scope>NUCLEOTIDE SEQUENCE [LARGE SCALE GENOMIC DNA]</scope>
    <source>
        <strain evidence="2 3">62-1032</strain>
    </source>
</reference>
<dbReference type="Proteomes" id="UP000193467">
    <property type="component" value="Unassembled WGS sequence"/>
</dbReference>
<feature type="compositionally biased region" description="Polar residues" evidence="1">
    <location>
        <begin position="157"/>
        <end position="167"/>
    </location>
</feature>
<feature type="compositionally biased region" description="Polar residues" evidence="1">
    <location>
        <begin position="330"/>
        <end position="342"/>
    </location>
</feature>
<dbReference type="EMBL" id="MCGR01000053">
    <property type="protein sequence ID" value="ORY72199.1"/>
    <property type="molecule type" value="Genomic_DNA"/>
</dbReference>
<feature type="region of interest" description="Disordered" evidence="1">
    <location>
        <begin position="533"/>
        <end position="555"/>
    </location>
</feature>
<keyword evidence="3" id="KW-1185">Reference proteome</keyword>